<dbReference type="STRING" id="990285.RGCCGE502_09365"/>
<dbReference type="Proteomes" id="UP000014411">
    <property type="component" value="Unassembled WGS sequence"/>
</dbReference>
<name>S3HIP6_9HYPH</name>
<comment type="caution">
    <text evidence="1">The sequence shown here is derived from an EMBL/GenBank/DDBJ whole genome shotgun (WGS) entry which is preliminary data.</text>
</comment>
<evidence type="ECO:0000313" key="1">
    <source>
        <dbReference type="EMBL" id="EPE98624.1"/>
    </source>
</evidence>
<dbReference type="EMBL" id="AEYE02000011">
    <property type="protein sequence ID" value="EPE98624.1"/>
    <property type="molecule type" value="Genomic_DNA"/>
</dbReference>
<evidence type="ECO:0008006" key="3">
    <source>
        <dbReference type="Google" id="ProtNLM"/>
    </source>
</evidence>
<organism evidence="1 2">
    <name type="scientific">Rhizobium grahamii CCGE 502</name>
    <dbReference type="NCBI Taxonomy" id="990285"/>
    <lineage>
        <taxon>Bacteria</taxon>
        <taxon>Pseudomonadati</taxon>
        <taxon>Pseudomonadota</taxon>
        <taxon>Alphaproteobacteria</taxon>
        <taxon>Hyphomicrobiales</taxon>
        <taxon>Rhizobiaceae</taxon>
        <taxon>Rhizobium/Agrobacterium group</taxon>
        <taxon>Rhizobium</taxon>
    </lineage>
</organism>
<sequence>MNYVRRMITTFRQLLTAIHENNGFNNWADEGGFDEGVAELAEGAERAGLITIRRGWGGGRSYALTNSGRHYLGLPEQFSFIDRLLSWLTPKRSAGPSHH</sequence>
<gene>
    <name evidence="1" type="ORF">RGCCGE502_09365</name>
</gene>
<reference evidence="1 2" key="1">
    <citation type="journal article" date="2012" name="J. Bacteriol.">
        <title>Genome sequence of Rhizobium grahamii CCGE502, a broad-host-range symbiont with low nodulation competitiveness in Phaseolus vulgaris.</title>
        <authorList>
            <person name="Althabegoiti M.J."/>
            <person name="Lozano L."/>
            <person name="Torres-Tejerizo G."/>
            <person name="Ormeno-Orrillo E."/>
            <person name="Rogel M.A."/>
            <person name="Gonzalez V."/>
            <person name="Martinez-Romero E."/>
        </authorList>
    </citation>
    <scope>NUCLEOTIDE SEQUENCE [LARGE SCALE GENOMIC DNA]</scope>
    <source>
        <strain evidence="1 2">CCGE 502</strain>
    </source>
</reference>
<dbReference type="RefSeq" id="WP_016553911.1">
    <property type="nucleotide sequence ID" value="NZ_AEYE02000011.1"/>
</dbReference>
<protein>
    <recommendedName>
        <fullName evidence="3">Transcriptional regulator</fullName>
    </recommendedName>
</protein>
<proteinExistence type="predicted"/>
<accession>S3HIP6</accession>
<evidence type="ECO:0000313" key="2">
    <source>
        <dbReference type="Proteomes" id="UP000014411"/>
    </source>
</evidence>
<dbReference type="AlphaFoldDB" id="S3HIP6"/>
<keyword evidence="2" id="KW-1185">Reference proteome</keyword>
<dbReference type="HOGENOM" id="CLU_2344660_0_0_5"/>